<feature type="transmembrane region" description="Helical" evidence="14">
    <location>
        <begin position="96"/>
        <end position="122"/>
    </location>
</feature>
<keyword evidence="5" id="KW-1003">Cell membrane</keyword>
<dbReference type="GO" id="GO:0055091">
    <property type="term" value="P:phospholipid homeostasis"/>
    <property type="evidence" value="ECO:0007669"/>
    <property type="project" value="TreeGrafter"/>
</dbReference>
<feature type="transmembrane region" description="Helical" evidence="14">
    <location>
        <begin position="247"/>
        <end position="265"/>
    </location>
</feature>
<feature type="transmembrane region" description="Helical" evidence="14">
    <location>
        <begin position="339"/>
        <end position="362"/>
    </location>
</feature>
<feature type="transmembrane region" description="Helical" evidence="14">
    <location>
        <begin position="408"/>
        <end position="425"/>
    </location>
</feature>
<evidence type="ECO:0000256" key="1">
    <source>
        <dbReference type="ARBA" id="ARBA00004651"/>
    </source>
</evidence>
<dbReference type="OrthoDB" id="145485at2"/>
<keyword evidence="17" id="KW-1185">Reference proteome</keyword>
<dbReference type="InterPro" id="IPR024320">
    <property type="entry name" value="LPG_synthase_C"/>
</dbReference>
<dbReference type="InterPro" id="IPR016181">
    <property type="entry name" value="Acyl_CoA_acyltransferase"/>
</dbReference>
<comment type="subcellular location">
    <subcellularLocation>
        <location evidence="1">Cell membrane</location>
        <topology evidence="1">Multi-pass membrane protein</topology>
    </subcellularLocation>
</comment>
<evidence type="ECO:0000256" key="3">
    <source>
        <dbReference type="ARBA" id="ARBA00012014"/>
    </source>
</evidence>
<dbReference type="EMBL" id="WUMK01000010">
    <property type="protein sequence ID" value="MXN48370.1"/>
    <property type="molecule type" value="Genomic_DNA"/>
</dbReference>
<dbReference type="InterPro" id="IPR022791">
    <property type="entry name" value="L-PG_synthase/AglD"/>
</dbReference>
<dbReference type="GO" id="GO:0046677">
    <property type="term" value="P:response to antibiotic"/>
    <property type="evidence" value="ECO:0007669"/>
    <property type="project" value="UniProtKB-KW"/>
</dbReference>
<keyword evidence="11" id="KW-0046">Antibiotic resistance</keyword>
<feature type="transmembrane region" description="Helical" evidence="14">
    <location>
        <begin position="220"/>
        <end position="241"/>
    </location>
</feature>
<evidence type="ECO:0000256" key="11">
    <source>
        <dbReference type="ARBA" id="ARBA00023251"/>
    </source>
</evidence>
<dbReference type="PANTHER" id="PTHR34697:SF2">
    <property type="entry name" value="PHOSPHATIDYLGLYCEROL LYSYLTRANSFERASE"/>
    <property type="match status" value="1"/>
</dbReference>
<feature type="transmembrane region" description="Helical" evidence="14">
    <location>
        <begin position="462"/>
        <end position="485"/>
    </location>
</feature>
<evidence type="ECO:0000256" key="13">
    <source>
        <dbReference type="ARBA" id="ARBA00047540"/>
    </source>
</evidence>
<evidence type="ECO:0000313" key="17">
    <source>
        <dbReference type="Proteomes" id="UP000435802"/>
    </source>
</evidence>
<comment type="catalytic activity">
    <reaction evidence="13">
        <text>L-lysyl-tRNA(Lys) + a 1,2-diacyl-sn-glycero-3-phospho-(1'-sn-glycerol) = a 1,2-diacyl-sn-glycero-3-phospho-1'-(3'-O-L-lysyl)-sn-glycerol + tRNA(Lys)</text>
        <dbReference type="Rhea" id="RHEA:10668"/>
        <dbReference type="Rhea" id="RHEA-COMP:9696"/>
        <dbReference type="Rhea" id="RHEA-COMP:9697"/>
        <dbReference type="ChEBI" id="CHEBI:64716"/>
        <dbReference type="ChEBI" id="CHEBI:75792"/>
        <dbReference type="ChEBI" id="CHEBI:78442"/>
        <dbReference type="ChEBI" id="CHEBI:78529"/>
        <dbReference type="EC" id="2.3.2.3"/>
    </reaction>
</comment>
<evidence type="ECO:0000259" key="15">
    <source>
        <dbReference type="Pfam" id="PF09924"/>
    </source>
</evidence>
<dbReference type="EC" id="2.3.2.3" evidence="3"/>
<dbReference type="GO" id="GO:0050071">
    <property type="term" value="F:phosphatidylglycerol lysyltransferase activity"/>
    <property type="evidence" value="ECO:0007669"/>
    <property type="project" value="UniProtKB-EC"/>
</dbReference>
<dbReference type="RefSeq" id="WP_160861864.1">
    <property type="nucleotide sequence ID" value="NZ_WUMK01000010.1"/>
</dbReference>
<dbReference type="Proteomes" id="UP000435802">
    <property type="component" value="Unassembled WGS sequence"/>
</dbReference>
<evidence type="ECO:0000256" key="14">
    <source>
        <dbReference type="SAM" id="Phobius"/>
    </source>
</evidence>
<evidence type="ECO:0000256" key="9">
    <source>
        <dbReference type="ARBA" id="ARBA00023098"/>
    </source>
</evidence>
<proteinExistence type="inferred from homology"/>
<gene>
    <name evidence="16" type="primary">mprF</name>
    <name evidence="16" type="ORF">GR138_24460</name>
</gene>
<feature type="transmembrane region" description="Helical" evidence="14">
    <location>
        <begin position="505"/>
        <end position="526"/>
    </location>
</feature>
<organism evidence="16 17">
    <name type="scientific">Shinella kummerowiae</name>
    <dbReference type="NCBI Taxonomy" id="417745"/>
    <lineage>
        <taxon>Bacteria</taxon>
        <taxon>Pseudomonadati</taxon>
        <taxon>Pseudomonadota</taxon>
        <taxon>Alphaproteobacteria</taxon>
        <taxon>Hyphomicrobiales</taxon>
        <taxon>Rhizobiaceae</taxon>
        <taxon>Shinella</taxon>
    </lineage>
</organism>
<feature type="transmembrane region" description="Helical" evidence="14">
    <location>
        <begin position="179"/>
        <end position="199"/>
    </location>
</feature>
<comment type="similarity">
    <text evidence="2">Belongs to the LPG synthase family.</text>
</comment>
<name>A0A6N8SNA2_9HYPH</name>
<feature type="transmembrane region" description="Helical" evidence="14">
    <location>
        <begin position="56"/>
        <end position="84"/>
    </location>
</feature>
<sequence>MSDESFAVNEDRSSRFVRLFLTYRLYLLAAASLLVFALVALGLYRLTAEVRYEDVLAALSATAWSAIAMAMLFTGLSFLALIFYDANALDHIGRRLPFPAVAVTAFMAYAVGNTVGFGPLSGGAIRFRAYSRLGLAPGEIARVIAFVTLSFGFGLLAVSALATLAVAPRVAGILGIESFWLRILSVFVLAALAAVFYAGRKGHAINLKGFSLRLPDSRTTSRQFLVSAFDIAAAASVLYVLLPDTHVGWPTFLAVYAVAIGFGVLSHVPAGLGVFEAVIMAGLSNAIGIDQLLGSLVLYRLIYYVLPLLLATGLLLITEMRQLAMRPGVAEAAQLAGRLAPALISTLSLLLGAMLIFSSVVPTPGSDLDFISNYLPLPIVEGAHFLSSLIGLLLVVAARGLGQRLDGAWWVALIGACVAFAFAFLKAIALFEAALLALFILTLLANRRAFDRHSSLLRQALGPSWLAAIAVILVTAFVILLFVYRDTDYAHELWWQFEFSEEAPRGLRALLGLAIAASVIALLSLLRPAHYRTQGPTEAEREQAVAVTMGQDMADANLVRMGDKRLLFSPSGKSYIMYGIHGRSWIALADPVGREEEFAELVWQFVGAARAGGGRAAFYQISPVLLSACADVGLRAFKLGELALVDLARFEMKGSGFANLRQSYNRGLRDGLTLSIVLPDGVHAILSDLRTVSGDWLAHHNTKEKTFSLGAFEDAYVLSQPVAVVRLAGRIVAFATLMVTDTKAEATVDLMRFSPEAPKGTMDFLFASILEYLRGEGYRQFNLGMAPLSGMARREAAPVWDRLGGTLFEHGERFYNFKGLRAFKAKFHPRWEPRYLAVSNGTSAALALMDVTFLIGGGVKGVISK</sequence>
<dbReference type="Pfam" id="PF03706">
    <property type="entry name" value="LPG_synthase_TM"/>
    <property type="match status" value="1"/>
</dbReference>
<feature type="transmembrane region" description="Helical" evidence="14">
    <location>
        <begin position="382"/>
        <end position="401"/>
    </location>
</feature>
<dbReference type="Pfam" id="PF09924">
    <property type="entry name" value="LPG_synthase_C"/>
    <property type="match status" value="1"/>
</dbReference>
<comment type="caution">
    <text evidence="16">The sequence shown here is derived from an EMBL/GenBank/DDBJ whole genome shotgun (WGS) entry which is preliminary data.</text>
</comment>
<evidence type="ECO:0000313" key="16">
    <source>
        <dbReference type="EMBL" id="MXN48370.1"/>
    </source>
</evidence>
<dbReference type="GO" id="GO:0005886">
    <property type="term" value="C:plasma membrane"/>
    <property type="evidence" value="ECO:0007669"/>
    <property type="project" value="UniProtKB-SubCell"/>
</dbReference>
<evidence type="ECO:0000256" key="10">
    <source>
        <dbReference type="ARBA" id="ARBA00023136"/>
    </source>
</evidence>
<protein>
    <recommendedName>
        <fullName evidence="4">Phosphatidylglycerol lysyltransferase</fullName>
        <ecNumber evidence="3">2.3.2.3</ecNumber>
    </recommendedName>
    <alternativeName>
        <fullName evidence="12">Lysylphosphatidylglycerol synthase</fullName>
    </alternativeName>
</protein>
<dbReference type="NCBIfam" id="NF033480">
    <property type="entry name" value="bifunc_MprF"/>
    <property type="match status" value="1"/>
</dbReference>
<dbReference type="SUPFAM" id="SSF55729">
    <property type="entry name" value="Acyl-CoA N-acyltransferases (Nat)"/>
    <property type="match status" value="1"/>
</dbReference>
<evidence type="ECO:0000256" key="4">
    <source>
        <dbReference type="ARBA" id="ARBA00021546"/>
    </source>
</evidence>
<dbReference type="InterPro" id="IPR051211">
    <property type="entry name" value="PG_lysyltransferase"/>
</dbReference>
<keyword evidence="8 14" id="KW-1133">Transmembrane helix</keyword>
<keyword evidence="7 14" id="KW-0812">Transmembrane</keyword>
<evidence type="ECO:0000256" key="8">
    <source>
        <dbReference type="ARBA" id="ARBA00022989"/>
    </source>
</evidence>
<dbReference type="AlphaFoldDB" id="A0A6N8SNA2"/>
<evidence type="ECO:0000256" key="2">
    <source>
        <dbReference type="ARBA" id="ARBA00008627"/>
    </source>
</evidence>
<feature type="transmembrane region" description="Helical" evidence="14">
    <location>
        <begin position="143"/>
        <end position="167"/>
    </location>
</feature>
<feature type="transmembrane region" description="Helical" evidence="14">
    <location>
        <begin position="23"/>
        <end position="44"/>
    </location>
</feature>
<evidence type="ECO:0000256" key="5">
    <source>
        <dbReference type="ARBA" id="ARBA00022475"/>
    </source>
</evidence>
<evidence type="ECO:0000256" key="6">
    <source>
        <dbReference type="ARBA" id="ARBA00022679"/>
    </source>
</evidence>
<dbReference type="PANTHER" id="PTHR34697">
    <property type="entry name" value="PHOSPHATIDYLGLYCEROL LYSYLTRANSFERASE"/>
    <property type="match status" value="1"/>
</dbReference>
<dbReference type="GO" id="GO:0006629">
    <property type="term" value="P:lipid metabolic process"/>
    <property type="evidence" value="ECO:0007669"/>
    <property type="project" value="UniProtKB-KW"/>
</dbReference>
<evidence type="ECO:0000256" key="12">
    <source>
        <dbReference type="ARBA" id="ARBA00031899"/>
    </source>
</evidence>
<reference evidence="16 17" key="1">
    <citation type="submission" date="2019-12" db="EMBL/GenBank/DDBJ databases">
        <title>Shinella kummerowiae sp. nov., a symbiotic bacterium isolated from root nodules of the herbal legume Kummerowia stipulacea.</title>
        <authorList>
            <person name="Gao J."/>
        </authorList>
    </citation>
    <scope>NUCLEOTIDE SEQUENCE [LARGE SCALE GENOMIC DNA]</scope>
    <source>
        <strain evidence="16 17">CCBAU 25048</strain>
    </source>
</reference>
<evidence type="ECO:0000256" key="7">
    <source>
        <dbReference type="ARBA" id="ARBA00022692"/>
    </source>
</evidence>
<keyword evidence="6" id="KW-0808">Transferase</keyword>
<feature type="domain" description="Phosphatidylglycerol lysyltransferase C-terminal" evidence="15">
    <location>
        <begin position="550"/>
        <end position="837"/>
    </location>
</feature>
<feature type="transmembrane region" description="Helical" evidence="14">
    <location>
        <begin position="431"/>
        <end position="450"/>
    </location>
</feature>
<keyword evidence="10 14" id="KW-0472">Membrane</keyword>
<feature type="transmembrane region" description="Helical" evidence="14">
    <location>
        <begin position="301"/>
        <end position="318"/>
    </location>
</feature>
<accession>A0A6N8SNA2</accession>
<keyword evidence="9" id="KW-0443">Lipid metabolism</keyword>